<feature type="compositionally biased region" description="Basic and acidic residues" evidence="1">
    <location>
        <begin position="79"/>
        <end position="88"/>
    </location>
</feature>
<evidence type="ECO:0000313" key="3">
    <source>
        <dbReference type="Proteomes" id="UP000636800"/>
    </source>
</evidence>
<reference evidence="2 3" key="1">
    <citation type="journal article" date="2020" name="Nat. Food">
        <title>A phased Vanilla planifolia genome enables genetic improvement of flavour and production.</title>
        <authorList>
            <person name="Hasing T."/>
            <person name="Tang H."/>
            <person name="Brym M."/>
            <person name="Khazi F."/>
            <person name="Huang T."/>
            <person name="Chambers A.H."/>
        </authorList>
    </citation>
    <scope>NUCLEOTIDE SEQUENCE [LARGE SCALE GENOMIC DNA]</scope>
    <source>
        <tissue evidence="2">Leaf</tissue>
    </source>
</reference>
<name>A0A835RF71_VANPL</name>
<proteinExistence type="predicted"/>
<dbReference type="Proteomes" id="UP000636800">
    <property type="component" value="Chromosome 3"/>
</dbReference>
<protein>
    <submittedName>
        <fullName evidence="2">Uncharacterized protein</fullName>
    </submittedName>
</protein>
<dbReference type="AlphaFoldDB" id="A0A835RF71"/>
<feature type="region of interest" description="Disordered" evidence="1">
    <location>
        <begin position="65"/>
        <end position="88"/>
    </location>
</feature>
<organism evidence="2 3">
    <name type="scientific">Vanilla planifolia</name>
    <name type="common">Vanilla</name>
    <dbReference type="NCBI Taxonomy" id="51239"/>
    <lineage>
        <taxon>Eukaryota</taxon>
        <taxon>Viridiplantae</taxon>
        <taxon>Streptophyta</taxon>
        <taxon>Embryophyta</taxon>
        <taxon>Tracheophyta</taxon>
        <taxon>Spermatophyta</taxon>
        <taxon>Magnoliopsida</taxon>
        <taxon>Liliopsida</taxon>
        <taxon>Asparagales</taxon>
        <taxon>Orchidaceae</taxon>
        <taxon>Vanilloideae</taxon>
        <taxon>Vanilleae</taxon>
        <taxon>Vanilla</taxon>
    </lineage>
</organism>
<evidence type="ECO:0000256" key="1">
    <source>
        <dbReference type="SAM" id="MobiDB-lite"/>
    </source>
</evidence>
<dbReference type="EMBL" id="JADCNL010000003">
    <property type="protein sequence ID" value="KAG0488026.1"/>
    <property type="molecule type" value="Genomic_DNA"/>
</dbReference>
<comment type="caution">
    <text evidence="2">The sequence shown here is derived from an EMBL/GenBank/DDBJ whole genome shotgun (WGS) entry which is preliminary data.</text>
</comment>
<gene>
    <name evidence="2" type="ORF">HPP92_006837</name>
</gene>
<sequence length="88" mass="9927">MVTTKMQKNYRQGSKGISFPANKLIVPLKAFGQIENLFRTPVGRSEKKSMAVAADWPARADREIEQRKKKGTEPTVPSDEIRVDPVTR</sequence>
<accession>A0A835RF71</accession>
<keyword evidence="3" id="KW-1185">Reference proteome</keyword>
<evidence type="ECO:0000313" key="2">
    <source>
        <dbReference type="EMBL" id="KAG0488026.1"/>
    </source>
</evidence>